<evidence type="ECO:0000256" key="3">
    <source>
        <dbReference type="ARBA" id="ARBA00007726"/>
    </source>
</evidence>
<dbReference type="SUPFAM" id="SSF101420">
    <property type="entry name" value="C-terminal domain of Ku80"/>
    <property type="match status" value="1"/>
</dbReference>
<dbReference type="GO" id="GO:0000723">
    <property type="term" value="P:telomere maintenance"/>
    <property type="evidence" value="ECO:0007669"/>
    <property type="project" value="InterPro"/>
</dbReference>
<evidence type="ECO:0000256" key="7">
    <source>
        <dbReference type="ARBA" id="ARBA00022741"/>
    </source>
</evidence>
<dbReference type="GO" id="GO:0042162">
    <property type="term" value="F:telomeric DNA binding"/>
    <property type="evidence" value="ECO:0007669"/>
    <property type="project" value="InterPro"/>
</dbReference>
<evidence type="ECO:0000256" key="15">
    <source>
        <dbReference type="ARBA" id="ARBA00023204"/>
    </source>
</evidence>
<evidence type="ECO:0000256" key="19">
    <source>
        <dbReference type="ARBA" id="ARBA00047995"/>
    </source>
</evidence>
<dbReference type="InterPro" id="IPR024193">
    <property type="entry name" value="Ku80"/>
</dbReference>
<dbReference type="InterPro" id="IPR036465">
    <property type="entry name" value="vWFA_dom_sf"/>
</dbReference>
<dbReference type="EC" id="3.6.4.12" evidence="4"/>
<dbReference type="FunFam" id="3.40.50.410:FF:000073">
    <property type="entry name" value="ATP-dependent DNA helicase II subunit 2"/>
    <property type="match status" value="1"/>
</dbReference>
<keyword evidence="23" id="KW-1185">Reference proteome</keyword>
<dbReference type="PANTHER" id="PTHR12604">
    <property type="entry name" value="KU AUTOANTIGEN DNA HELICASE"/>
    <property type="match status" value="1"/>
</dbReference>
<evidence type="ECO:0000256" key="11">
    <source>
        <dbReference type="ARBA" id="ARBA00022840"/>
    </source>
</evidence>
<keyword evidence="15" id="KW-0234">DNA repair</keyword>
<evidence type="ECO:0000256" key="18">
    <source>
        <dbReference type="ARBA" id="ARBA00031847"/>
    </source>
</evidence>
<dbReference type="InterPro" id="IPR014893">
    <property type="entry name" value="Ku_PK_bind"/>
</dbReference>
<dbReference type="GO" id="GO:0006303">
    <property type="term" value="P:double-strand break repair via nonhomologous end joining"/>
    <property type="evidence" value="ECO:0007669"/>
    <property type="project" value="InterPro"/>
</dbReference>
<comment type="catalytic activity">
    <reaction evidence="19">
        <text>ATP + H2O = ADP + phosphate + H(+)</text>
        <dbReference type="Rhea" id="RHEA:13065"/>
        <dbReference type="ChEBI" id="CHEBI:15377"/>
        <dbReference type="ChEBI" id="CHEBI:15378"/>
        <dbReference type="ChEBI" id="CHEBI:30616"/>
        <dbReference type="ChEBI" id="CHEBI:43474"/>
        <dbReference type="ChEBI" id="CHEBI:456216"/>
        <dbReference type="EC" id="3.6.4.12"/>
    </reaction>
</comment>
<dbReference type="GO" id="GO:0003684">
    <property type="term" value="F:damaged DNA binding"/>
    <property type="evidence" value="ECO:0007669"/>
    <property type="project" value="InterPro"/>
</dbReference>
<evidence type="ECO:0000256" key="2">
    <source>
        <dbReference type="ARBA" id="ARBA00004574"/>
    </source>
</evidence>
<dbReference type="InterPro" id="IPR005161">
    <property type="entry name" value="Ku_N"/>
</dbReference>
<dbReference type="InterPro" id="IPR006164">
    <property type="entry name" value="DNA_bd_Ku70/Ku80"/>
</dbReference>
<keyword evidence="6" id="KW-0158">Chromosome</keyword>
<evidence type="ECO:0000256" key="12">
    <source>
        <dbReference type="ARBA" id="ARBA00022895"/>
    </source>
</evidence>
<dbReference type="InterPro" id="IPR002035">
    <property type="entry name" value="VWF_A"/>
</dbReference>
<dbReference type="GO" id="GO:0000781">
    <property type="term" value="C:chromosome, telomeric region"/>
    <property type="evidence" value="ECO:0007669"/>
    <property type="project" value="UniProtKB-SubCell"/>
</dbReference>
<evidence type="ECO:0000256" key="16">
    <source>
        <dbReference type="ARBA" id="ARBA00023242"/>
    </source>
</evidence>
<dbReference type="InterPro" id="IPR016194">
    <property type="entry name" value="SPOC-like_C_dom_sf"/>
</dbReference>
<evidence type="ECO:0000256" key="17">
    <source>
        <dbReference type="ARBA" id="ARBA00024890"/>
    </source>
</evidence>
<dbReference type="Gene3D" id="1.10.1600.10">
    <property type="match status" value="1"/>
</dbReference>
<feature type="region of interest" description="Disordered" evidence="20">
    <location>
        <begin position="702"/>
        <end position="725"/>
    </location>
</feature>
<dbReference type="GO" id="GO:0043564">
    <property type="term" value="C:Ku70:Ku80 complex"/>
    <property type="evidence" value="ECO:0007669"/>
    <property type="project" value="InterPro"/>
</dbReference>
<dbReference type="Gene3D" id="2.40.290.10">
    <property type="match status" value="1"/>
</dbReference>
<dbReference type="GO" id="GO:0006310">
    <property type="term" value="P:DNA recombination"/>
    <property type="evidence" value="ECO:0007669"/>
    <property type="project" value="UniProtKB-KW"/>
</dbReference>
<evidence type="ECO:0000256" key="4">
    <source>
        <dbReference type="ARBA" id="ARBA00012551"/>
    </source>
</evidence>
<dbReference type="Gene3D" id="1.25.40.240">
    <property type="entry name" value="Ku, C-terminal domain"/>
    <property type="match status" value="1"/>
</dbReference>
<evidence type="ECO:0000256" key="6">
    <source>
        <dbReference type="ARBA" id="ARBA00022454"/>
    </source>
</evidence>
<dbReference type="GO" id="GO:0003690">
    <property type="term" value="F:double-stranded DNA binding"/>
    <property type="evidence" value="ECO:0007669"/>
    <property type="project" value="TreeGrafter"/>
</dbReference>
<dbReference type="InterPro" id="IPR036494">
    <property type="entry name" value="Ku_C_sf"/>
</dbReference>
<dbReference type="GO" id="GO:0003678">
    <property type="term" value="F:DNA helicase activity"/>
    <property type="evidence" value="ECO:0007669"/>
    <property type="project" value="UniProtKB-EC"/>
</dbReference>
<evidence type="ECO:0000256" key="1">
    <source>
        <dbReference type="ARBA" id="ARBA00004123"/>
    </source>
</evidence>
<evidence type="ECO:0000313" key="22">
    <source>
        <dbReference type="EMBL" id="KAF2403626.1"/>
    </source>
</evidence>
<dbReference type="PROSITE" id="PS50234">
    <property type="entry name" value="VWFA"/>
    <property type="match status" value="1"/>
</dbReference>
<dbReference type="AlphaFoldDB" id="A0A6G1I676"/>
<keyword evidence="11" id="KW-0067">ATP-binding</keyword>
<sequence length="725" mass="79219">MATPKEATVFVLDISPSMGSTHHGRSETDLTWAMSYVWERITAVVETERKTLEIGVLAVKADETQHMLGEMEGYEGIVEVHPVKQVLMEGLAHIRETIWPSSTQNGDIFSALVVAVSMITKHCGKRKYGEKVVTLITNGRGEMDDDDMASLAKKINKEGIRLNIIGVDFDDPDFGYKEESKPAQKAQNEASLRQLAQSVEKGSFRTLASAIANLANPIPKAKGAAVNFRGVLRLGNSDVYDDALMIEIERYLRTTAAPAPTASSVVVKGKGTQGGSLASSATVESAGVSAVTNARTYTIQDPDAPGGKRDVERDDLAKGYTYGRTAVPIEGSDENVVKLDTMPVYDLVGFIAAEKHPRYLNMTNSNLLIPQRGNDKAALALSSLIRALDELKLYAVARFVKRAGADPRMVLLAPFFEQGFEGLVDVELPFAEDVRSYTFPPLDRVVTVKGETLAQHRNLPDVMLMKAMGAYIDGMDLSEFGTGPDGRPGEYATVYETFSMKAHRLSHAIRTRVADPQAPLPPPLPVLTRFAHPPEELLAKNKGVLERVIQAANVKKVPPKAKLRGGRNRAPPEKPLSGLDVDALLRSGSAEPRRGISASNAIPEFKQLLERTEDLDGVRDVVRQFGEVAEGYVRDSTGDSGYARAIEALRVMREKVEEFEEPGIWNTWITGFNKKLAGGDLGGDRREMVYLLKVNRLGELEEGVETGEKEADGEEAEGEETEDEL</sequence>
<dbReference type="Pfam" id="PF03731">
    <property type="entry name" value="Ku_N"/>
    <property type="match status" value="1"/>
</dbReference>
<evidence type="ECO:0000256" key="8">
    <source>
        <dbReference type="ARBA" id="ARBA00022763"/>
    </source>
</evidence>
<comment type="similarity">
    <text evidence="3">Belongs to the ku80 family.</text>
</comment>
<keyword evidence="14" id="KW-0233">DNA recombination</keyword>
<evidence type="ECO:0000313" key="23">
    <source>
        <dbReference type="Proteomes" id="UP000799640"/>
    </source>
</evidence>
<keyword evidence="12" id="KW-0779">Telomere</keyword>
<keyword evidence="10 22" id="KW-0347">Helicase</keyword>
<dbReference type="SUPFAM" id="SSF100939">
    <property type="entry name" value="SPOC domain-like"/>
    <property type="match status" value="1"/>
</dbReference>
<dbReference type="PANTHER" id="PTHR12604:SF4">
    <property type="entry name" value="X-RAY REPAIR CROSS-COMPLEMENTING PROTEIN 5"/>
    <property type="match status" value="1"/>
</dbReference>
<evidence type="ECO:0000256" key="5">
    <source>
        <dbReference type="ARBA" id="ARBA00021792"/>
    </source>
</evidence>
<dbReference type="GO" id="GO:0016787">
    <property type="term" value="F:hydrolase activity"/>
    <property type="evidence" value="ECO:0007669"/>
    <property type="project" value="UniProtKB-KW"/>
</dbReference>
<dbReference type="Proteomes" id="UP000799640">
    <property type="component" value="Unassembled WGS sequence"/>
</dbReference>
<dbReference type="SUPFAM" id="SSF53300">
    <property type="entry name" value="vWA-like"/>
    <property type="match status" value="1"/>
</dbReference>
<evidence type="ECO:0000256" key="13">
    <source>
        <dbReference type="ARBA" id="ARBA00023125"/>
    </source>
</evidence>
<dbReference type="EMBL" id="ML996689">
    <property type="protein sequence ID" value="KAF2403626.1"/>
    <property type="molecule type" value="Genomic_DNA"/>
</dbReference>
<keyword evidence="16" id="KW-0539">Nucleus</keyword>
<dbReference type="OrthoDB" id="30826at2759"/>
<dbReference type="GO" id="GO:0005524">
    <property type="term" value="F:ATP binding"/>
    <property type="evidence" value="ECO:0007669"/>
    <property type="project" value="UniProtKB-KW"/>
</dbReference>
<accession>A0A6G1I676</accession>
<dbReference type="Pfam" id="PF02735">
    <property type="entry name" value="Ku"/>
    <property type="match status" value="1"/>
</dbReference>
<evidence type="ECO:0000256" key="9">
    <source>
        <dbReference type="ARBA" id="ARBA00022801"/>
    </source>
</evidence>
<gene>
    <name evidence="22" type="ORF">EJ06DRAFT_546802</name>
</gene>
<evidence type="ECO:0000256" key="20">
    <source>
        <dbReference type="SAM" id="MobiDB-lite"/>
    </source>
</evidence>
<evidence type="ECO:0000256" key="14">
    <source>
        <dbReference type="ARBA" id="ARBA00023172"/>
    </source>
</evidence>
<comment type="function">
    <text evidence="17">Single-stranded DNA-dependent ATP-dependent helicase. Involved in non-homologous end joining (NHEJ) DNA double strand break repair. DNA-binding is sequence-independent but has a high affinity to nicks in double-stranded DNA and to the ends of duplex DNA. Binds to naturally occurring chromosomal ends, and therefore provides chromosomal end protection. Required also for telomere recombination to repair telomeric ends in the absence of telomerase. KU70, of the KU70/KU80 heterodimer, binds to the stem loop of TLC1, the RNA component of telomerase. Involved in telomere maintenance. Interacts with telomeric repeats and subtelomeric sequences thereby controlling telomere length and protecting against subtelomeric rearrangement. Maintains telomeric chromatin, which is involved in silencing the expression of genes located at the telomere. Required for mating-type switching.</text>
</comment>
<dbReference type="Pfam" id="PF08785">
    <property type="entry name" value="Ku_PK_bind"/>
    <property type="match status" value="1"/>
</dbReference>
<dbReference type="Gene3D" id="3.40.50.410">
    <property type="entry name" value="von Willebrand factor, type A domain"/>
    <property type="match status" value="1"/>
</dbReference>
<feature type="domain" description="VWFA" evidence="21">
    <location>
        <begin position="7"/>
        <end position="214"/>
    </location>
</feature>
<name>A0A6G1I676_9PEZI</name>
<evidence type="ECO:0000259" key="21">
    <source>
        <dbReference type="PROSITE" id="PS50234"/>
    </source>
</evidence>
<keyword evidence="8" id="KW-0227">DNA damage</keyword>
<keyword evidence="7" id="KW-0547">Nucleotide-binding</keyword>
<keyword evidence="13" id="KW-0238">DNA-binding</keyword>
<comment type="subcellular location">
    <subcellularLocation>
        <location evidence="2">Chromosome</location>
        <location evidence="2">Telomere</location>
    </subcellularLocation>
    <subcellularLocation>
        <location evidence="1">Nucleus</location>
    </subcellularLocation>
</comment>
<reference evidence="22" key="1">
    <citation type="journal article" date="2020" name="Stud. Mycol.">
        <title>101 Dothideomycetes genomes: a test case for predicting lifestyles and emergence of pathogens.</title>
        <authorList>
            <person name="Haridas S."/>
            <person name="Albert R."/>
            <person name="Binder M."/>
            <person name="Bloem J."/>
            <person name="Labutti K."/>
            <person name="Salamov A."/>
            <person name="Andreopoulos B."/>
            <person name="Baker S."/>
            <person name="Barry K."/>
            <person name="Bills G."/>
            <person name="Bluhm B."/>
            <person name="Cannon C."/>
            <person name="Castanera R."/>
            <person name="Culley D."/>
            <person name="Daum C."/>
            <person name="Ezra D."/>
            <person name="Gonzalez J."/>
            <person name="Henrissat B."/>
            <person name="Kuo A."/>
            <person name="Liang C."/>
            <person name="Lipzen A."/>
            <person name="Lutzoni F."/>
            <person name="Magnuson J."/>
            <person name="Mondo S."/>
            <person name="Nolan M."/>
            <person name="Ohm R."/>
            <person name="Pangilinan J."/>
            <person name="Park H.-J."/>
            <person name="Ramirez L."/>
            <person name="Alfaro M."/>
            <person name="Sun H."/>
            <person name="Tritt A."/>
            <person name="Yoshinaga Y."/>
            <person name="Zwiers L.-H."/>
            <person name="Turgeon B."/>
            <person name="Goodwin S."/>
            <person name="Spatafora J."/>
            <person name="Crous P."/>
            <person name="Grigoriev I."/>
        </authorList>
    </citation>
    <scope>NUCLEOTIDE SEQUENCE</scope>
    <source>
        <strain evidence="22">CBS 262.69</strain>
    </source>
</reference>
<protein>
    <recommendedName>
        <fullName evidence="5">ATP-dependent DNA helicase II subunit 2</fullName>
        <ecNumber evidence="4">3.6.4.12</ecNumber>
    </recommendedName>
    <alternativeName>
        <fullName evidence="18">ATP-dependent DNA helicase II subunit Ku80</fullName>
    </alternativeName>
</protein>
<keyword evidence="9" id="KW-0378">Hydrolase</keyword>
<feature type="region of interest" description="Disordered" evidence="20">
    <location>
        <begin position="559"/>
        <end position="578"/>
    </location>
</feature>
<dbReference type="SMART" id="SM00559">
    <property type="entry name" value="Ku78"/>
    <property type="match status" value="1"/>
</dbReference>
<proteinExistence type="inferred from homology"/>
<dbReference type="CDD" id="cd00873">
    <property type="entry name" value="KU80"/>
    <property type="match status" value="1"/>
</dbReference>
<evidence type="ECO:0000256" key="10">
    <source>
        <dbReference type="ARBA" id="ARBA00022806"/>
    </source>
</evidence>
<organism evidence="22 23">
    <name type="scientific">Trichodelitschia bisporula</name>
    <dbReference type="NCBI Taxonomy" id="703511"/>
    <lineage>
        <taxon>Eukaryota</taxon>
        <taxon>Fungi</taxon>
        <taxon>Dikarya</taxon>
        <taxon>Ascomycota</taxon>
        <taxon>Pezizomycotina</taxon>
        <taxon>Dothideomycetes</taxon>
        <taxon>Dothideomycetes incertae sedis</taxon>
        <taxon>Phaeotrichales</taxon>
        <taxon>Phaeotrichaceae</taxon>
        <taxon>Trichodelitschia</taxon>
    </lineage>
</organism>